<feature type="region of interest" description="Disordered" evidence="1">
    <location>
        <begin position="1"/>
        <end position="20"/>
    </location>
</feature>
<dbReference type="OrthoDB" id="9988752at2759"/>
<protein>
    <submittedName>
        <fullName evidence="3">Uncharacterized protein</fullName>
    </submittedName>
</protein>
<dbReference type="EMBL" id="LSRL02000008">
    <property type="protein sequence ID" value="TDG51616.1"/>
    <property type="molecule type" value="Genomic_DNA"/>
</dbReference>
<keyword evidence="4" id="KW-1185">Reference proteome</keyword>
<dbReference type="Proteomes" id="UP000295192">
    <property type="component" value="Unassembled WGS sequence"/>
</dbReference>
<name>A0A484BS12_DRONA</name>
<keyword evidence="2" id="KW-0472">Membrane</keyword>
<keyword evidence="2" id="KW-1133">Transmembrane helix</keyword>
<reference evidence="3 4" key="1">
    <citation type="journal article" date="2019" name="J. Hered.">
        <title>An Improved Genome Assembly for Drosophila navojoa, the Basal Species in the mojavensis Cluster.</title>
        <authorList>
            <person name="Vanderlinde T."/>
            <person name="Dupim E.G."/>
            <person name="Nazario-Yepiz N.O."/>
            <person name="Carvalho A.B."/>
        </authorList>
    </citation>
    <scope>NUCLEOTIDE SEQUENCE [LARGE SCALE GENOMIC DNA]</scope>
    <source>
        <strain evidence="3">Navoj_Jal97</strain>
        <tissue evidence="3">Whole organism</tissue>
    </source>
</reference>
<feature type="transmembrane region" description="Helical" evidence="2">
    <location>
        <begin position="36"/>
        <end position="53"/>
    </location>
</feature>
<organism evidence="3 4">
    <name type="scientific">Drosophila navojoa</name>
    <name type="common">Fruit fly</name>
    <dbReference type="NCBI Taxonomy" id="7232"/>
    <lineage>
        <taxon>Eukaryota</taxon>
        <taxon>Metazoa</taxon>
        <taxon>Ecdysozoa</taxon>
        <taxon>Arthropoda</taxon>
        <taxon>Hexapoda</taxon>
        <taxon>Insecta</taxon>
        <taxon>Pterygota</taxon>
        <taxon>Neoptera</taxon>
        <taxon>Endopterygota</taxon>
        <taxon>Diptera</taxon>
        <taxon>Brachycera</taxon>
        <taxon>Muscomorpha</taxon>
        <taxon>Ephydroidea</taxon>
        <taxon>Drosophilidae</taxon>
        <taxon>Drosophila</taxon>
    </lineage>
</organism>
<evidence type="ECO:0000256" key="1">
    <source>
        <dbReference type="SAM" id="MobiDB-lite"/>
    </source>
</evidence>
<evidence type="ECO:0000313" key="4">
    <source>
        <dbReference type="Proteomes" id="UP000295192"/>
    </source>
</evidence>
<gene>
    <name evidence="3" type="ORF">AWZ03_002076</name>
</gene>
<evidence type="ECO:0000256" key="2">
    <source>
        <dbReference type="SAM" id="Phobius"/>
    </source>
</evidence>
<sequence length="67" mass="7969">MQTTRTRQAQQQQQKQQQQQQQLQHMPHNVWQQRQWLLLAIVLMLTLFTRTIQGITEELSPGKCGQV</sequence>
<proteinExistence type="predicted"/>
<comment type="caution">
    <text evidence="3">The sequence shown here is derived from an EMBL/GenBank/DDBJ whole genome shotgun (WGS) entry which is preliminary data.</text>
</comment>
<evidence type="ECO:0000313" key="3">
    <source>
        <dbReference type="EMBL" id="TDG51616.1"/>
    </source>
</evidence>
<dbReference type="AlphaFoldDB" id="A0A484BS12"/>
<accession>A0A484BS12</accession>
<feature type="compositionally biased region" description="Low complexity" evidence="1">
    <location>
        <begin position="8"/>
        <end position="20"/>
    </location>
</feature>
<keyword evidence="2" id="KW-0812">Transmembrane</keyword>